<feature type="region of interest" description="Disordered" evidence="1">
    <location>
        <begin position="131"/>
        <end position="171"/>
    </location>
</feature>
<reference evidence="6" key="1">
    <citation type="submission" date="2016-04" db="UniProtKB">
        <authorList>
            <consortium name="WormBaseParasite"/>
        </authorList>
    </citation>
    <scope>IDENTIFICATION</scope>
</reference>
<proteinExistence type="predicted"/>
<accession>A0A158QFK6</accession>
<keyword evidence="5" id="KW-1185">Reference proteome</keyword>
<organism evidence="6">
    <name type="scientific">Hymenolepis diminuta</name>
    <name type="common">Rat tapeworm</name>
    <dbReference type="NCBI Taxonomy" id="6216"/>
    <lineage>
        <taxon>Eukaryota</taxon>
        <taxon>Metazoa</taxon>
        <taxon>Spiralia</taxon>
        <taxon>Lophotrochozoa</taxon>
        <taxon>Platyhelminthes</taxon>
        <taxon>Cestoda</taxon>
        <taxon>Eucestoda</taxon>
        <taxon>Cyclophyllidea</taxon>
        <taxon>Hymenolepididae</taxon>
        <taxon>Hymenolepis</taxon>
    </lineage>
</organism>
<evidence type="ECO:0000313" key="6">
    <source>
        <dbReference type="WBParaSite" id="HDID_0000900301-mRNA-1"/>
    </source>
</evidence>
<feature type="compositionally biased region" description="Basic and acidic residues" evidence="1">
    <location>
        <begin position="151"/>
        <end position="171"/>
    </location>
</feature>
<feature type="region of interest" description="Disordered" evidence="1">
    <location>
        <begin position="63"/>
        <end position="83"/>
    </location>
</feature>
<dbReference type="Proteomes" id="UP000274504">
    <property type="component" value="Unassembled WGS sequence"/>
</dbReference>
<evidence type="ECO:0000313" key="3">
    <source>
        <dbReference type="EMBL" id="VUZ52685.1"/>
    </source>
</evidence>
<protein>
    <submittedName>
        <fullName evidence="2 6">Uncharacterized protein</fullName>
    </submittedName>
</protein>
<dbReference type="EMBL" id="UYSG01011187">
    <property type="protein sequence ID" value="VDL61319.1"/>
    <property type="molecule type" value="Genomic_DNA"/>
</dbReference>
<gene>
    <name evidence="2" type="ORF">HDID_LOCUS9001</name>
    <name evidence="3" type="ORF">WMSIL1_LOCUS11217</name>
</gene>
<reference evidence="2 4" key="2">
    <citation type="submission" date="2018-11" db="EMBL/GenBank/DDBJ databases">
        <authorList>
            <consortium name="Pathogen Informatics"/>
        </authorList>
    </citation>
    <scope>NUCLEOTIDE SEQUENCE [LARGE SCALE GENOMIC DNA]</scope>
</reference>
<reference evidence="3 5" key="3">
    <citation type="submission" date="2019-07" db="EMBL/GenBank/DDBJ databases">
        <authorList>
            <person name="Jastrzebski P J."/>
            <person name="Paukszto L."/>
            <person name="Jastrzebski P J."/>
        </authorList>
    </citation>
    <scope>NUCLEOTIDE SEQUENCE [LARGE SCALE GENOMIC DNA]</scope>
    <source>
        <strain evidence="3 5">WMS-il1</strain>
    </source>
</reference>
<dbReference type="AlphaFoldDB" id="A0A158QFK6"/>
<name>A0A158QFK6_HYMDI</name>
<dbReference type="Proteomes" id="UP000321570">
    <property type="component" value="Unassembled WGS sequence"/>
</dbReference>
<evidence type="ECO:0000313" key="4">
    <source>
        <dbReference type="Proteomes" id="UP000274504"/>
    </source>
</evidence>
<sequence>MTQHLSGPTSPNLKDASCEANFEADIFSSIINILKEGESQVSDEDSVEQLQFNAIAFPSQLSDEESDILSQTSPTITPTRSKENITTSELERLVEVSELRMKEYLAFLKEKDDKLKGSIATGNRSGKLIVRVSPVPMEIDENSEKSASSSKDTKKTDPDKKMHEAIENGKS</sequence>
<evidence type="ECO:0000313" key="2">
    <source>
        <dbReference type="EMBL" id="VDL61319.1"/>
    </source>
</evidence>
<evidence type="ECO:0000256" key="1">
    <source>
        <dbReference type="SAM" id="MobiDB-lite"/>
    </source>
</evidence>
<dbReference type="OrthoDB" id="10494038at2759"/>
<dbReference type="WBParaSite" id="HDID_0000900301-mRNA-1">
    <property type="protein sequence ID" value="HDID_0000900301-mRNA-1"/>
    <property type="gene ID" value="HDID_0000900301"/>
</dbReference>
<feature type="compositionally biased region" description="Polar residues" evidence="1">
    <location>
        <begin position="68"/>
        <end position="83"/>
    </location>
</feature>
<evidence type="ECO:0000313" key="5">
    <source>
        <dbReference type="Proteomes" id="UP000321570"/>
    </source>
</evidence>
<dbReference type="EMBL" id="CABIJS010000521">
    <property type="protein sequence ID" value="VUZ52685.1"/>
    <property type="molecule type" value="Genomic_DNA"/>
</dbReference>